<evidence type="ECO:0000313" key="2">
    <source>
        <dbReference type="Proteomes" id="UP000095349"/>
    </source>
</evidence>
<dbReference type="PATRIC" id="fig|285473.5.peg.5032"/>
<protein>
    <submittedName>
        <fullName evidence="1">Uncharacterized protein</fullName>
    </submittedName>
</protein>
<dbReference type="AlphaFoldDB" id="A0A1D8G8V5"/>
<organism evidence="1 2">
    <name type="scientific">Streptomyces rubrolavendulae</name>
    <dbReference type="NCBI Taxonomy" id="285473"/>
    <lineage>
        <taxon>Bacteria</taxon>
        <taxon>Bacillati</taxon>
        <taxon>Actinomycetota</taxon>
        <taxon>Actinomycetes</taxon>
        <taxon>Kitasatosporales</taxon>
        <taxon>Streptomycetaceae</taxon>
        <taxon>Streptomyces</taxon>
    </lineage>
</organism>
<evidence type="ECO:0000313" key="1">
    <source>
        <dbReference type="EMBL" id="AOT61884.1"/>
    </source>
</evidence>
<dbReference type="GeneID" id="91406285"/>
<name>A0A1D8G8V5_9ACTN</name>
<dbReference type="EMBL" id="CP017316">
    <property type="protein sequence ID" value="AOT61884.1"/>
    <property type="molecule type" value="Genomic_DNA"/>
</dbReference>
<gene>
    <name evidence="1" type="ORF">A4G23_04775</name>
</gene>
<reference evidence="1 2" key="1">
    <citation type="submission" date="2016-09" db="EMBL/GenBank/DDBJ databases">
        <title>Streptomyces rubrolavendulae MJM4426 Genome sequencing and assembly.</title>
        <authorList>
            <person name="Kim J.-G."/>
        </authorList>
    </citation>
    <scope>NUCLEOTIDE SEQUENCE [LARGE SCALE GENOMIC DNA]</scope>
    <source>
        <strain evidence="1 2">MJM4426</strain>
    </source>
</reference>
<sequence>MRTRTLAFGLYADERDAARVAGLVEAQARARGARVVAVTVSDVLPSGEMTAGEAYDFLAEQWADEHPGQDPGARRAVDLRVAVVCSLRTWRAIRKAALRALCPEGNAPHVCRVPWFAG</sequence>
<dbReference type="Proteomes" id="UP000095349">
    <property type="component" value="Chromosome"/>
</dbReference>
<keyword evidence="2" id="KW-1185">Reference proteome</keyword>
<proteinExistence type="predicted"/>
<dbReference type="KEGG" id="srn:A4G23_04775"/>
<dbReference type="RefSeq" id="WP_031136243.1">
    <property type="nucleotide sequence ID" value="NZ_CP017316.1"/>
</dbReference>
<accession>A0A1D8G8V5</accession>
<dbReference type="OrthoDB" id="4282813at2"/>